<keyword evidence="4" id="KW-0285">Flavoprotein</keyword>
<evidence type="ECO:0000256" key="2">
    <source>
        <dbReference type="ARBA" id="ARBA00011955"/>
    </source>
</evidence>
<evidence type="ECO:0000256" key="3">
    <source>
        <dbReference type="ARBA" id="ARBA00016337"/>
    </source>
</evidence>
<evidence type="ECO:0000313" key="12">
    <source>
        <dbReference type="Proteomes" id="UP001595557"/>
    </source>
</evidence>
<dbReference type="SUPFAM" id="SSF143631">
    <property type="entry name" value="ApbE-like"/>
    <property type="match status" value="1"/>
</dbReference>
<name>A0ABV7IEI5_9RHOB</name>
<evidence type="ECO:0000256" key="8">
    <source>
        <dbReference type="ARBA" id="ARBA00022842"/>
    </source>
</evidence>
<dbReference type="GO" id="GO:0016740">
    <property type="term" value="F:transferase activity"/>
    <property type="evidence" value="ECO:0007669"/>
    <property type="project" value="UniProtKB-KW"/>
</dbReference>
<evidence type="ECO:0000256" key="4">
    <source>
        <dbReference type="ARBA" id="ARBA00022630"/>
    </source>
</evidence>
<evidence type="ECO:0000256" key="6">
    <source>
        <dbReference type="ARBA" id="ARBA00022723"/>
    </source>
</evidence>
<dbReference type="RefSeq" id="WP_207471069.1">
    <property type="nucleotide sequence ID" value="NZ_JAFNAW010000060.1"/>
</dbReference>
<keyword evidence="7" id="KW-0274">FAD</keyword>
<proteinExistence type="predicted"/>
<evidence type="ECO:0000256" key="1">
    <source>
        <dbReference type="ARBA" id="ARBA00001946"/>
    </source>
</evidence>
<evidence type="ECO:0000256" key="7">
    <source>
        <dbReference type="ARBA" id="ARBA00022827"/>
    </source>
</evidence>
<dbReference type="PANTHER" id="PTHR30040">
    <property type="entry name" value="THIAMINE BIOSYNTHESIS LIPOPROTEIN APBE"/>
    <property type="match status" value="1"/>
</dbReference>
<dbReference type="InterPro" id="IPR024932">
    <property type="entry name" value="ApbE"/>
</dbReference>
<keyword evidence="12" id="KW-1185">Reference proteome</keyword>
<accession>A0ABV7IEI5</accession>
<evidence type="ECO:0000256" key="9">
    <source>
        <dbReference type="ARBA" id="ARBA00031306"/>
    </source>
</evidence>
<dbReference type="InterPro" id="IPR003374">
    <property type="entry name" value="ApbE-like_sf"/>
</dbReference>
<dbReference type="EMBL" id="JBHRTE010000010">
    <property type="protein sequence ID" value="MFC3166957.1"/>
    <property type="molecule type" value="Genomic_DNA"/>
</dbReference>
<evidence type="ECO:0000256" key="5">
    <source>
        <dbReference type="ARBA" id="ARBA00022679"/>
    </source>
</evidence>
<dbReference type="EC" id="2.7.1.180" evidence="2"/>
<protein>
    <recommendedName>
        <fullName evidence="3">FAD:protein FMN transferase</fullName>
        <ecNumber evidence="2">2.7.1.180</ecNumber>
    </recommendedName>
    <alternativeName>
        <fullName evidence="9">Flavin transferase</fullName>
    </alternativeName>
</protein>
<keyword evidence="5 11" id="KW-0808">Transferase</keyword>
<dbReference type="Proteomes" id="UP001595557">
    <property type="component" value="Unassembled WGS sequence"/>
</dbReference>
<organism evidence="11 12">
    <name type="scientific">Paracoccus fontiphilus</name>
    <dbReference type="NCBI Taxonomy" id="1815556"/>
    <lineage>
        <taxon>Bacteria</taxon>
        <taxon>Pseudomonadati</taxon>
        <taxon>Pseudomonadota</taxon>
        <taxon>Alphaproteobacteria</taxon>
        <taxon>Rhodobacterales</taxon>
        <taxon>Paracoccaceae</taxon>
        <taxon>Paracoccus</taxon>
    </lineage>
</organism>
<keyword evidence="6" id="KW-0479">Metal-binding</keyword>
<reference evidence="12" key="1">
    <citation type="journal article" date="2019" name="Int. J. Syst. Evol. Microbiol.">
        <title>The Global Catalogue of Microorganisms (GCM) 10K type strain sequencing project: providing services to taxonomists for standard genome sequencing and annotation.</title>
        <authorList>
            <consortium name="The Broad Institute Genomics Platform"/>
            <consortium name="The Broad Institute Genome Sequencing Center for Infectious Disease"/>
            <person name="Wu L."/>
            <person name="Ma J."/>
        </authorList>
    </citation>
    <scope>NUCLEOTIDE SEQUENCE [LARGE SCALE GENOMIC DNA]</scope>
    <source>
        <strain evidence="12">KCTC 52239</strain>
    </source>
</reference>
<gene>
    <name evidence="11" type="ORF">ACFOD7_02725</name>
</gene>
<dbReference type="PANTHER" id="PTHR30040:SF2">
    <property type="entry name" value="FAD:PROTEIN FMN TRANSFERASE"/>
    <property type="match status" value="1"/>
</dbReference>
<comment type="cofactor">
    <cofactor evidence="1">
        <name>Mg(2+)</name>
        <dbReference type="ChEBI" id="CHEBI:18420"/>
    </cofactor>
</comment>
<evidence type="ECO:0000313" key="11">
    <source>
        <dbReference type="EMBL" id="MFC3166957.1"/>
    </source>
</evidence>
<dbReference type="Pfam" id="PF02424">
    <property type="entry name" value="ApbE"/>
    <property type="match status" value="1"/>
</dbReference>
<keyword evidence="8" id="KW-0460">Magnesium</keyword>
<dbReference type="Gene3D" id="3.10.520.10">
    <property type="entry name" value="ApbE-like domains"/>
    <property type="match status" value="1"/>
</dbReference>
<comment type="caution">
    <text evidence="11">The sequence shown here is derived from an EMBL/GenBank/DDBJ whole genome shotgun (WGS) entry which is preliminary data.</text>
</comment>
<evidence type="ECO:0000256" key="10">
    <source>
        <dbReference type="ARBA" id="ARBA00048540"/>
    </source>
</evidence>
<sequence>MSDIHARGIRIPVVDRAMILNRRRFLALSACALATPAAAGVRHRWQGVALGADVTLTVQGGNAAAAHAFFTEAARGLRSVERQFSLFLGSELRRLNAIGRLANPSADMLTVLKAAGRVHEATGGVFDPTVQPLWQARRFGQDESVAASLVGWRNVQIGPSEVRLTRPGMALTLNGIAQGFAADRLAEIAVRHHLADVLIDTGEARAVGASSWMARIEAPDGRVMRNLGLRNRALATSAAFGTQIGPGGNLPHIIGPQGQAPRWSLVSISAPHALLADALSTSAILMTRAEIDSALLAFPGTRIEAIIPL</sequence>
<comment type="catalytic activity">
    <reaction evidence="10">
        <text>L-threonyl-[protein] + FAD = FMN-L-threonyl-[protein] + AMP + H(+)</text>
        <dbReference type="Rhea" id="RHEA:36847"/>
        <dbReference type="Rhea" id="RHEA-COMP:11060"/>
        <dbReference type="Rhea" id="RHEA-COMP:11061"/>
        <dbReference type="ChEBI" id="CHEBI:15378"/>
        <dbReference type="ChEBI" id="CHEBI:30013"/>
        <dbReference type="ChEBI" id="CHEBI:57692"/>
        <dbReference type="ChEBI" id="CHEBI:74257"/>
        <dbReference type="ChEBI" id="CHEBI:456215"/>
        <dbReference type="EC" id="2.7.1.180"/>
    </reaction>
</comment>